<gene>
    <name evidence="2" type="ORF">J2S36_001023</name>
</gene>
<organism evidence="2 3">
    <name type="scientific">Arcanobacterium hippocoleae</name>
    <dbReference type="NCBI Taxonomy" id="149017"/>
    <lineage>
        <taxon>Bacteria</taxon>
        <taxon>Bacillati</taxon>
        <taxon>Actinomycetota</taxon>
        <taxon>Actinomycetes</taxon>
        <taxon>Actinomycetales</taxon>
        <taxon>Actinomycetaceae</taxon>
        <taxon>Arcanobacterium</taxon>
    </lineage>
</organism>
<sequence>MLLTLELLTLAWAIFILQRRPKRSKKLRQQNPHTRKGVASADWQAHTAGKAHFWGTQKIRKFRAHNFRFLDLGMILTEVSTRLRSGAMLESAWEKTLAHTGLLGLPLKQTPEIAHTSDDQPKMQAESMQIRNFSASFHAHPPVLDADGVPQALRAIWSANRFQRIRFGIPRHVIEALPATFAVCRLGYRAGAPMAQVLDSCARGVTEASEARAARRTALAGPVASARMLAALPVIGIFFGLALGINVPDFLVHSFLGNICLSIGIIFELAGICYVRFLIAQALTGEH</sequence>
<comment type="caution">
    <text evidence="2">The sequence shown here is derived from an EMBL/GenBank/DDBJ whole genome shotgun (WGS) entry which is preliminary data.</text>
</comment>
<evidence type="ECO:0000256" key="1">
    <source>
        <dbReference type="SAM" id="Phobius"/>
    </source>
</evidence>
<evidence type="ECO:0000313" key="3">
    <source>
        <dbReference type="Proteomes" id="UP001266099"/>
    </source>
</evidence>
<keyword evidence="1" id="KW-0472">Membrane</keyword>
<dbReference type="Proteomes" id="UP001266099">
    <property type="component" value="Unassembled WGS sequence"/>
</dbReference>
<proteinExistence type="predicted"/>
<dbReference type="RefSeq" id="WP_309956174.1">
    <property type="nucleotide sequence ID" value="NZ_JAVDUJ010000001.1"/>
</dbReference>
<accession>A0ABU1T3R7</accession>
<keyword evidence="3" id="KW-1185">Reference proteome</keyword>
<feature type="transmembrane region" description="Helical" evidence="1">
    <location>
        <begin position="228"/>
        <end position="247"/>
    </location>
</feature>
<name>A0ABU1T3R7_9ACTO</name>
<feature type="transmembrane region" description="Helical" evidence="1">
    <location>
        <begin position="259"/>
        <end position="279"/>
    </location>
</feature>
<protein>
    <submittedName>
        <fullName evidence="2">Tight adherence protein B</fullName>
    </submittedName>
</protein>
<keyword evidence="1" id="KW-0812">Transmembrane</keyword>
<evidence type="ECO:0000313" key="2">
    <source>
        <dbReference type="EMBL" id="MDR6939480.1"/>
    </source>
</evidence>
<dbReference type="EMBL" id="JAVDUJ010000001">
    <property type="protein sequence ID" value="MDR6939480.1"/>
    <property type="molecule type" value="Genomic_DNA"/>
</dbReference>
<reference evidence="2 3" key="1">
    <citation type="submission" date="2023-07" db="EMBL/GenBank/DDBJ databases">
        <title>Sequencing the genomes of 1000 actinobacteria strains.</title>
        <authorList>
            <person name="Klenk H.-P."/>
        </authorList>
    </citation>
    <scope>NUCLEOTIDE SEQUENCE [LARGE SCALE GENOMIC DNA]</scope>
    <source>
        <strain evidence="2 3">DSM 15539</strain>
    </source>
</reference>
<keyword evidence="1" id="KW-1133">Transmembrane helix</keyword>